<keyword evidence="3" id="KW-1003">Cell membrane</keyword>
<organism evidence="12 13">
    <name type="scientific">Clostridium cellulovorans (strain ATCC 35296 / DSM 3052 / OCM 3 / 743B)</name>
    <dbReference type="NCBI Taxonomy" id="573061"/>
    <lineage>
        <taxon>Bacteria</taxon>
        <taxon>Bacillati</taxon>
        <taxon>Bacillota</taxon>
        <taxon>Clostridia</taxon>
        <taxon>Eubacteriales</taxon>
        <taxon>Clostridiaceae</taxon>
        <taxon>Clostridium</taxon>
    </lineage>
</organism>
<dbReference type="GO" id="GO:0005524">
    <property type="term" value="F:ATP binding"/>
    <property type="evidence" value="ECO:0007669"/>
    <property type="project" value="UniProtKB-KW"/>
</dbReference>
<dbReference type="Gene3D" id="3.40.50.300">
    <property type="entry name" value="P-loop containing nucleotide triphosphate hydrolases"/>
    <property type="match status" value="1"/>
</dbReference>
<dbReference type="PANTHER" id="PTHR43394">
    <property type="entry name" value="ATP-DEPENDENT PERMEASE MDL1, MITOCHONDRIAL"/>
    <property type="match status" value="1"/>
</dbReference>
<dbReference type="Pfam" id="PF00005">
    <property type="entry name" value="ABC_tran"/>
    <property type="match status" value="1"/>
</dbReference>
<evidence type="ECO:0000256" key="4">
    <source>
        <dbReference type="ARBA" id="ARBA00022692"/>
    </source>
</evidence>
<dbReference type="SMART" id="SM00382">
    <property type="entry name" value="AAA"/>
    <property type="match status" value="1"/>
</dbReference>
<dbReference type="SUPFAM" id="SSF90123">
    <property type="entry name" value="ABC transporter transmembrane region"/>
    <property type="match status" value="1"/>
</dbReference>
<dbReference type="OrthoDB" id="9762778at2"/>
<dbReference type="InterPro" id="IPR036640">
    <property type="entry name" value="ABC1_TM_sf"/>
</dbReference>
<feature type="transmembrane region" description="Helical" evidence="9">
    <location>
        <begin position="160"/>
        <end position="180"/>
    </location>
</feature>
<keyword evidence="2" id="KW-0813">Transport</keyword>
<keyword evidence="8 9" id="KW-0472">Membrane</keyword>
<dbReference type="GO" id="GO:0015421">
    <property type="term" value="F:ABC-type oligopeptide transporter activity"/>
    <property type="evidence" value="ECO:0007669"/>
    <property type="project" value="TreeGrafter"/>
</dbReference>
<dbReference type="Gene3D" id="1.20.1560.10">
    <property type="entry name" value="ABC transporter type 1, transmembrane domain"/>
    <property type="match status" value="1"/>
</dbReference>
<dbReference type="Pfam" id="PF00664">
    <property type="entry name" value="ABC_membrane"/>
    <property type="match status" value="1"/>
</dbReference>
<dbReference type="InterPro" id="IPR027417">
    <property type="entry name" value="P-loop_NTPase"/>
</dbReference>
<feature type="transmembrane region" description="Helical" evidence="9">
    <location>
        <begin position="245"/>
        <end position="263"/>
    </location>
</feature>
<dbReference type="HOGENOM" id="CLU_000604_84_3_9"/>
<evidence type="ECO:0000256" key="3">
    <source>
        <dbReference type="ARBA" id="ARBA00022475"/>
    </source>
</evidence>
<dbReference type="STRING" id="573061.Clocel_2281"/>
<dbReference type="SUPFAM" id="SSF52540">
    <property type="entry name" value="P-loop containing nucleoside triphosphate hydrolases"/>
    <property type="match status" value="1"/>
</dbReference>
<comment type="subcellular location">
    <subcellularLocation>
        <location evidence="1">Cell membrane</location>
        <topology evidence="1">Multi-pass membrane protein</topology>
    </subcellularLocation>
</comment>
<evidence type="ECO:0000256" key="1">
    <source>
        <dbReference type="ARBA" id="ARBA00004651"/>
    </source>
</evidence>
<dbReference type="GO" id="GO:0005886">
    <property type="term" value="C:plasma membrane"/>
    <property type="evidence" value="ECO:0007669"/>
    <property type="project" value="UniProtKB-SubCell"/>
</dbReference>
<dbReference type="InterPro" id="IPR011527">
    <property type="entry name" value="ABC1_TM_dom"/>
</dbReference>
<feature type="domain" description="ABC transmembrane type-1" evidence="11">
    <location>
        <begin position="22"/>
        <end position="301"/>
    </location>
</feature>
<dbReference type="InterPro" id="IPR039421">
    <property type="entry name" value="Type_1_exporter"/>
</dbReference>
<evidence type="ECO:0000259" key="11">
    <source>
        <dbReference type="PROSITE" id="PS50929"/>
    </source>
</evidence>
<protein>
    <submittedName>
        <fullName evidence="12">ABC transporter related</fullName>
    </submittedName>
</protein>
<evidence type="ECO:0000313" key="13">
    <source>
        <dbReference type="Proteomes" id="UP000002730"/>
    </source>
</evidence>
<dbReference type="InterPro" id="IPR017871">
    <property type="entry name" value="ABC_transporter-like_CS"/>
</dbReference>
<dbReference type="FunFam" id="3.40.50.300:FF:000221">
    <property type="entry name" value="Multidrug ABC transporter ATP-binding protein"/>
    <property type="match status" value="1"/>
</dbReference>
<feature type="transmembrane region" description="Helical" evidence="9">
    <location>
        <begin position="136"/>
        <end position="154"/>
    </location>
</feature>
<dbReference type="PROSITE" id="PS50929">
    <property type="entry name" value="ABC_TM1F"/>
    <property type="match status" value="1"/>
</dbReference>
<evidence type="ECO:0000256" key="9">
    <source>
        <dbReference type="SAM" id="Phobius"/>
    </source>
</evidence>
<evidence type="ECO:0000256" key="7">
    <source>
        <dbReference type="ARBA" id="ARBA00022989"/>
    </source>
</evidence>
<dbReference type="AlphaFoldDB" id="D9SP48"/>
<evidence type="ECO:0000256" key="6">
    <source>
        <dbReference type="ARBA" id="ARBA00022840"/>
    </source>
</evidence>
<dbReference type="PANTHER" id="PTHR43394:SF1">
    <property type="entry name" value="ATP-BINDING CASSETTE SUB-FAMILY B MEMBER 10, MITOCHONDRIAL"/>
    <property type="match status" value="1"/>
</dbReference>
<dbReference type="PROSITE" id="PS00211">
    <property type="entry name" value="ABC_TRANSPORTER_1"/>
    <property type="match status" value="1"/>
</dbReference>
<dbReference type="RefSeq" id="WP_010076754.1">
    <property type="nucleotide sequence ID" value="NC_014393.1"/>
</dbReference>
<dbReference type="GO" id="GO:0016887">
    <property type="term" value="F:ATP hydrolysis activity"/>
    <property type="evidence" value="ECO:0007669"/>
    <property type="project" value="InterPro"/>
</dbReference>
<gene>
    <name evidence="12" type="ordered locus">Clocel_2281</name>
</gene>
<keyword evidence="6" id="KW-0067">ATP-binding</keyword>
<accession>D9SP48</accession>
<name>D9SP48_CLOC7</name>
<keyword evidence="5" id="KW-0547">Nucleotide-binding</keyword>
<feature type="transmembrane region" description="Helical" evidence="9">
    <location>
        <begin position="269"/>
        <end position="292"/>
    </location>
</feature>
<dbReference type="InterPro" id="IPR003439">
    <property type="entry name" value="ABC_transporter-like_ATP-bd"/>
</dbReference>
<dbReference type="CDD" id="cd07346">
    <property type="entry name" value="ABC_6TM_exporters"/>
    <property type="match status" value="1"/>
</dbReference>
<dbReference type="InterPro" id="IPR003593">
    <property type="entry name" value="AAA+_ATPase"/>
</dbReference>
<feature type="domain" description="ABC transporter" evidence="10">
    <location>
        <begin position="340"/>
        <end position="574"/>
    </location>
</feature>
<evidence type="ECO:0000256" key="2">
    <source>
        <dbReference type="ARBA" id="ARBA00022448"/>
    </source>
</evidence>
<evidence type="ECO:0000256" key="5">
    <source>
        <dbReference type="ARBA" id="ARBA00022741"/>
    </source>
</evidence>
<evidence type="ECO:0000256" key="8">
    <source>
        <dbReference type="ARBA" id="ARBA00023136"/>
    </source>
</evidence>
<keyword evidence="7 9" id="KW-1133">Transmembrane helix</keyword>
<reference evidence="12 13" key="1">
    <citation type="submission" date="2010-08" db="EMBL/GenBank/DDBJ databases">
        <title>Complete sequence of Clostridium cellulovorans 743B.</title>
        <authorList>
            <consortium name="US DOE Joint Genome Institute"/>
            <person name="Lucas S."/>
            <person name="Copeland A."/>
            <person name="Lapidus A."/>
            <person name="Cheng J.-F."/>
            <person name="Bruce D."/>
            <person name="Goodwin L."/>
            <person name="Pitluck S."/>
            <person name="Chertkov O."/>
            <person name="Detter J.C."/>
            <person name="Han C."/>
            <person name="Tapia R."/>
            <person name="Land M."/>
            <person name="Hauser L."/>
            <person name="Chang Y.-J."/>
            <person name="Jeffries C."/>
            <person name="Kyrpides N."/>
            <person name="Ivanova N."/>
            <person name="Mikhailova N."/>
            <person name="Hemme C.L."/>
            <person name="Woyke T."/>
        </authorList>
    </citation>
    <scope>NUCLEOTIDE SEQUENCE [LARGE SCALE GENOMIC DNA]</scope>
    <source>
        <strain evidence="13">ATCC 35296 / DSM 3052 / OCM 3 / 743B</strain>
    </source>
</reference>
<sequence>MSFYKKLNELLNHLDKKKAYIFFTFASCATFIGFRLIMSIVNQQLIDGVMSNDNISNEITITIIGVVLSCCSFPIFMYFRGKIIRNSIMKMRLSIFRQALNLPQSYYDNHNNSDVMMYYTYNINSMEETYGEPIRAIVNDIMFGVCSIVMIFIINIKMVLVNIALGILLLSVNVFFNKYIEKSIKLIYDRYNVVLSDISEIYSGIKDIKVFNISEYIYENFLENNKKYETESINLNKIQSSKEGIGYFFKMLNFIFLLFYGSFLVKDNLITIGDMVMVILLHGSIATMFLTIGGTKGILQQAFTCSDALNKFYLEATEKELLQLASHKRSTKDSDCNYSVLFKNVSFNYGNANFQFNNLNLKIQKGEKVALVGYSGSGKSTFIKLVMGLYIPCDGKIFINNQLIYGDNIENIRDDISYIPQDKLLFSGTFEENIRYGNSKITISEIEHICKLVGLHDYIQLLPDKYNSFVGEHGCALSGGQKQRITIARALVKRASILIFDEPTSALDIRNTESIMKIIENLPNEITVIIVAHKLHCMEFVDNIHVFDKGHIIESGNHTELINKKGVYYDLYKSNNKKDEVFI</sequence>
<feature type="transmembrane region" description="Helical" evidence="9">
    <location>
        <begin position="61"/>
        <end position="79"/>
    </location>
</feature>
<dbReference type="KEGG" id="ccb:Clocel_2281"/>
<proteinExistence type="predicted"/>
<evidence type="ECO:0000313" key="12">
    <source>
        <dbReference type="EMBL" id="ADL52013.1"/>
    </source>
</evidence>
<keyword evidence="4 9" id="KW-0812">Transmembrane</keyword>
<feature type="transmembrane region" description="Helical" evidence="9">
    <location>
        <begin position="20"/>
        <end position="41"/>
    </location>
</feature>
<evidence type="ECO:0000259" key="10">
    <source>
        <dbReference type="PROSITE" id="PS50893"/>
    </source>
</evidence>
<dbReference type="EMBL" id="CP002160">
    <property type="protein sequence ID" value="ADL52013.1"/>
    <property type="molecule type" value="Genomic_DNA"/>
</dbReference>
<dbReference type="eggNOG" id="COG1132">
    <property type="taxonomic scope" value="Bacteria"/>
</dbReference>
<dbReference type="PROSITE" id="PS50893">
    <property type="entry name" value="ABC_TRANSPORTER_2"/>
    <property type="match status" value="1"/>
</dbReference>
<dbReference type="Proteomes" id="UP000002730">
    <property type="component" value="Chromosome"/>
</dbReference>
<keyword evidence="13" id="KW-1185">Reference proteome</keyword>